<evidence type="ECO:0008006" key="4">
    <source>
        <dbReference type="Google" id="ProtNLM"/>
    </source>
</evidence>
<keyword evidence="3" id="KW-1185">Reference proteome</keyword>
<dbReference type="Proteomes" id="UP001432322">
    <property type="component" value="Unassembled WGS sequence"/>
</dbReference>
<feature type="non-terminal residue" evidence="2">
    <location>
        <position position="121"/>
    </location>
</feature>
<sequence>FRVEYWIPLGIFTAVSSIFYVRILFLIFKKRKTQQYSSFFYKMFLVAGLFDLLAVLWNVCAQLIYVDQIFGAQFLLDISHHNIPNMVYYYIFYFLYAQIFTITLVSANRVYSIYFPTSRVL</sequence>
<reference evidence="2" key="1">
    <citation type="submission" date="2023-10" db="EMBL/GenBank/DDBJ databases">
        <title>Genome assembly of Pristionchus species.</title>
        <authorList>
            <person name="Yoshida K."/>
            <person name="Sommer R.J."/>
        </authorList>
    </citation>
    <scope>NUCLEOTIDE SEQUENCE</scope>
    <source>
        <strain evidence="2">RS5133</strain>
    </source>
</reference>
<feature type="transmembrane region" description="Helical" evidence="1">
    <location>
        <begin position="6"/>
        <end position="28"/>
    </location>
</feature>
<feature type="non-terminal residue" evidence="2">
    <location>
        <position position="1"/>
    </location>
</feature>
<dbReference type="PANTHER" id="PTHR31627">
    <property type="entry name" value="SERPENTINE RECEPTOR CLASS GAMMA-RELATED"/>
    <property type="match status" value="1"/>
</dbReference>
<evidence type="ECO:0000256" key="1">
    <source>
        <dbReference type="SAM" id="Phobius"/>
    </source>
</evidence>
<accession>A0AAV5WJ97</accession>
<dbReference type="InterPro" id="IPR051119">
    <property type="entry name" value="Nematode_SR-like"/>
</dbReference>
<gene>
    <name evidence="2" type="ORF">PFISCL1PPCAC_21912</name>
</gene>
<evidence type="ECO:0000313" key="3">
    <source>
        <dbReference type="Proteomes" id="UP001432322"/>
    </source>
</evidence>
<keyword evidence="1" id="KW-0812">Transmembrane</keyword>
<proteinExistence type="predicted"/>
<name>A0AAV5WJ97_9BILA</name>
<protein>
    <recommendedName>
        <fullName evidence="4">Serpentine receptor class gamma</fullName>
    </recommendedName>
</protein>
<keyword evidence="1" id="KW-1133">Transmembrane helix</keyword>
<feature type="transmembrane region" description="Helical" evidence="1">
    <location>
        <begin position="40"/>
        <end position="66"/>
    </location>
</feature>
<evidence type="ECO:0000313" key="2">
    <source>
        <dbReference type="EMBL" id="GMT30615.1"/>
    </source>
</evidence>
<dbReference type="AlphaFoldDB" id="A0AAV5WJ97"/>
<comment type="caution">
    <text evidence="2">The sequence shown here is derived from an EMBL/GenBank/DDBJ whole genome shotgun (WGS) entry which is preliminary data.</text>
</comment>
<dbReference type="InterPro" id="IPR019426">
    <property type="entry name" value="7TM_GPCR_serpentine_rcpt_Srv"/>
</dbReference>
<dbReference type="PANTHER" id="PTHR31627:SF42">
    <property type="entry name" value="G_PROTEIN_RECEP_F1_2 DOMAIN-CONTAINING PROTEIN-RELATED"/>
    <property type="match status" value="1"/>
</dbReference>
<keyword evidence="1" id="KW-0472">Membrane</keyword>
<organism evidence="2 3">
    <name type="scientific">Pristionchus fissidentatus</name>
    <dbReference type="NCBI Taxonomy" id="1538716"/>
    <lineage>
        <taxon>Eukaryota</taxon>
        <taxon>Metazoa</taxon>
        <taxon>Ecdysozoa</taxon>
        <taxon>Nematoda</taxon>
        <taxon>Chromadorea</taxon>
        <taxon>Rhabditida</taxon>
        <taxon>Rhabditina</taxon>
        <taxon>Diplogasteromorpha</taxon>
        <taxon>Diplogasteroidea</taxon>
        <taxon>Neodiplogasteridae</taxon>
        <taxon>Pristionchus</taxon>
    </lineage>
</organism>
<feature type="transmembrane region" description="Helical" evidence="1">
    <location>
        <begin position="86"/>
        <end position="105"/>
    </location>
</feature>
<dbReference type="Pfam" id="PF10323">
    <property type="entry name" value="7TM_GPCR_Srv"/>
    <property type="match status" value="1"/>
</dbReference>
<dbReference type="EMBL" id="BTSY01000005">
    <property type="protein sequence ID" value="GMT30615.1"/>
    <property type="molecule type" value="Genomic_DNA"/>
</dbReference>